<dbReference type="Proteomes" id="UP000761411">
    <property type="component" value="Unassembled WGS sequence"/>
</dbReference>
<dbReference type="RefSeq" id="WP_213367980.1">
    <property type="nucleotide sequence ID" value="NZ_QTKX01000001.1"/>
</dbReference>
<sequence>MKMYEAILDILGKKGNATIPVICKEMSEQDQSIVSERKDIVEPSYIKTLVSSNKELFLLKDDIVSIRPDKEPVFMTVVLHGYPGPEMRVRIDFKRNIFTYFEWHLDSKASGPLNVGTFGSVEDFKKKLYPLKLWEWEEDYQTEGIVVDGTSWSVQLKTKGKTYESRGLDSFPNQWKEFCRAVSELVGKQFSC</sequence>
<dbReference type="EMBL" id="QTKX01000001">
    <property type="protein sequence ID" value="MBS8264488.1"/>
    <property type="molecule type" value="Genomic_DNA"/>
</dbReference>
<comment type="caution">
    <text evidence="1">The sequence shown here is derived from an EMBL/GenBank/DDBJ whole genome shotgun (WGS) entry which is preliminary data.</text>
</comment>
<organism evidence="1 2">
    <name type="scientific">Mesobacillus boroniphilus</name>
    <dbReference type="NCBI Taxonomy" id="308892"/>
    <lineage>
        <taxon>Bacteria</taxon>
        <taxon>Bacillati</taxon>
        <taxon>Bacillota</taxon>
        <taxon>Bacilli</taxon>
        <taxon>Bacillales</taxon>
        <taxon>Bacillaceae</taxon>
        <taxon>Mesobacillus</taxon>
    </lineage>
</organism>
<accession>A0A944GW03</accession>
<protein>
    <submittedName>
        <fullName evidence="1">Uncharacterized protein</fullName>
    </submittedName>
</protein>
<reference evidence="1 2" key="1">
    <citation type="journal article" date="2021" name="Microorganisms">
        <title>Bacterial Dimethylsulfoniopropionate Biosynthesis in the East China Sea.</title>
        <authorList>
            <person name="Liu J."/>
            <person name="Zhang Y."/>
            <person name="Liu J."/>
            <person name="Zhong H."/>
            <person name="Williams B.T."/>
            <person name="Zheng Y."/>
            <person name="Curson A.R.J."/>
            <person name="Sun C."/>
            <person name="Sun H."/>
            <person name="Song D."/>
            <person name="Wagner Mackenzie B."/>
            <person name="Bermejo Martinez A."/>
            <person name="Todd J.D."/>
            <person name="Zhang X.H."/>
        </authorList>
    </citation>
    <scope>NUCLEOTIDE SEQUENCE [LARGE SCALE GENOMIC DNA]</scope>
    <source>
        <strain evidence="1 2">ESS08</strain>
    </source>
</reference>
<evidence type="ECO:0000313" key="2">
    <source>
        <dbReference type="Proteomes" id="UP000761411"/>
    </source>
</evidence>
<keyword evidence="2" id="KW-1185">Reference proteome</keyword>
<dbReference type="AlphaFoldDB" id="A0A944GW03"/>
<gene>
    <name evidence="1" type="ORF">DYI25_08575</name>
</gene>
<name>A0A944GW03_9BACI</name>
<evidence type="ECO:0000313" key="1">
    <source>
        <dbReference type="EMBL" id="MBS8264488.1"/>
    </source>
</evidence>
<proteinExistence type="predicted"/>